<keyword evidence="2" id="KW-1185">Reference proteome</keyword>
<gene>
    <name evidence="1" type="ORF">GA0070617_2408</name>
</gene>
<dbReference type="AlphaFoldDB" id="A0A1C6UHP9"/>
<protein>
    <submittedName>
        <fullName evidence="1">Uncharacterized protein</fullName>
    </submittedName>
</protein>
<dbReference type="STRING" id="683228.GA0070617_2408"/>
<proteinExistence type="predicted"/>
<dbReference type="RefSeq" id="WP_091436481.1">
    <property type="nucleotide sequence ID" value="NZ_BMMJ01000004.1"/>
</dbReference>
<sequence>MTLRLDDGCTFVEVVSGPHLPDPLPSLAAFRRFRAGLAERCDLQEMAAATVSGAYRTGEWFLSGL</sequence>
<organism evidence="1 2">
    <name type="scientific">Micromonospora yangpuensis</name>
    <dbReference type="NCBI Taxonomy" id="683228"/>
    <lineage>
        <taxon>Bacteria</taxon>
        <taxon>Bacillati</taxon>
        <taxon>Actinomycetota</taxon>
        <taxon>Actinomycetes</taxon>
        <taxon>Micromonosporales</taxon>
        <taxon>Micromonosporaceae</taxon>
        <taxon>Micromonospora</taxon>
    </lineage>
</organism>
<dbReference type="Proteomes" id="UP000198937">
    <property type="component" value="Unassembled WGS sequence"/>
</dbReference>
<dbReference type="EMBL" id="FMIA01000002">
    <property type="protein sequence ID" value="SCL53586.1"/>
    <property type="molecule type" value="Genomic_DNA"/>
</dbReference>
<evidence type="ECO:0000313" key="1">
    <source>
        <dbReference type="EMBL" id="SCL53586.1"/>
    </source>
</evidence>
<evidence type="ECO:0000313" key="2">
    <source>
        <dbReference type="Proteomes" id="UP000198937"/>
    </source>
</evidence>
<name>A0A1C6UHP9_9ACTN</name>
<dbReference type="OrthoDB" id="163010at2"/>
<reference evidence="1 2" key="1">
    <citation type="submission" date="2016-06" db="EMBL/GenBank/DDBJ databases">
        <authorList>
            <person name="Kjaerup R.B."/>
            <person name="Dalgaard T.S."/>
            <person name="Juul-Madsen H.R."/>
        </authorList>
    </citation>
    <scope>NUCLEOTIDE SEQUENCE [LARGE SCALE GENOMIC DNA]</scope>
    <source>
        <strain evidence="1 2">DSM 45577</strain>
    </source>
</reference>
<accession>A0A1C6UHP9</accession>